<sequence length="267" mass="29305">MASMTFATCNSLSTGISPRFLAPPVCRKSRVSTYLSTTTDKSLTFLGTPSSKLFYSSSVQSGFTAKVERRILASASRNEGSSEPEAAQSDDANQARGQSTFPERFRYLTKEAPDRPVRWPWAIVVLAVAEAAVPDSVNSQMPLLTFAAFIGFGAVKSFIPEPLFWMCLCGLFCYSRFITKKDDVSTLLPSAAVLAAVGEPWVRFLVIGFYLALAIIQHSKATKEPSSEEVPETSRRLPIPLLLAALSVGVHLAAKWVRYRHLTWMIA</sequence>
<evidence type="ECO:0000256" key="1">
    <source>
        <dbReference type="SAM" id="MobiDB-lite"/>
    </source>
</evidence>
<dbReference type="AlphaFoldDB" id="A0A8J5KW43"/>
<organism evidence="2 3">
    <name type="scientific">Zingiber officinale</name>
    <name type="common">Ginger</name>
    <name type="synonym">Amomum zingiber</name>
    <dbReference type="NCBI Taxonomy" id="94328"/>
    <lineage>
        <taxon>Eukaryota</taxon>
        <taxon>Viridiplantae</taxon>
        <taxon>Streptophyta</taxon>
        <taxon>Embryophyta</taxon>
        <taxon>Tracheophyta</taxon>
        <taxon>Spermatophyta</taxon>
        <taxon>Magnoliopsida</taxon>
        <taxon>Liliopsida</taxon>
        <taxon>Zingiberales</taxon>
        <taxon>Zingiberaceae</taxon>
        <taxon>Zingiber</taxon>
    </lineage>
</organism>
<keyword evidence="3" id="KW-1185">Reference proteome</keyword>
<protein>
    <submittedName>
        <fullName evidence="2">Uncharacterized protein</fullName>
    </submittedName>
</protein>
<accession>A0A8J5KW43</accession>
<reference evidence="2 3" key="1">
    <citation type="submission" date="2020-08" db="EMBL/GenBank/DDBJ databases">
        <title>Plant Genome Project.</title>
        <authorList>
            <person name="Zhang R.-G."/>
        </authorList>
    </citation>
    <scope>NUCLEOTIDE SEQUENCE [LARGE SCALE GENOMIC DNA]</scope>
    <source>
        <tissue evidence="2">Rhizome</tissue>
    </source>
</reference>
<dbReference type="Proteomes" id="UP000734854">
    <property type="component" value="Unassembled WGS sequence"/>
</dbReference>
<dbReference type="EMBL" id="JACMSC010000013">
    <property type="protein sequence ID" value="KAG6491824.1"/>
    <property type="molecule type" value="Genomic_DNA"/>
</dbReference>
<gene>
    <name evidence="2" type="ORF">ZIOFF_046762</name>
</gene>
<name>A0A8J5KW43_ZINOF</name>
<comment type="caution">
    <text evidence="2">The sequence shown here is derived from an EMBL/GenBank/DDBJ whole genome shotgun (WGS) entry which is preliminary data.</text>
</comment>
<dbReference type="OrthoDB" id="1930779at2759"/>
<evidence type="ECO:0000313" key="2">
    <source>
        <dbReference type="EMBL" id="KAG6491824.1"/>
    </source>
</evidence>
<dbReference type="InterPro" id="IPR056894">
    <property type="entry name" value="AtTam38"/>
</dbReference>
<evidence type="ECO:0000313" key="3">
    <source>
        <dbReference type="Proteomes" id="UP000734854"/>
    </source>
</evidence>
<proteinExistence type="predicted"/>
<feature type="region of interest" description="Disordered" evidence="1">
    <location>
        <begin position="75"/>
        <end position="96"/>
    </location>
</feature>
<dbReference type="Pfam" id="PF25114">
    <property type="entry name" value="AtTam38"/>
    <property type="match status" value="1"/>
</dbReference>